<evidence type="ECO:0000313" key="2">
    <source>
        <dbReference type="WBParaSite" id="SMUV_0000524301-mRNA-1"/>
    </source>
</evidence>
<keyword evidence="1" id="KW-1185">Reference proteome</keyword>
<protein>
    <submittedName>
        <fullName evidence="2">POP4 domain-containing protein</fullName>
    </submittedName>
</protein>
<accession>A0A0N5AL46</accession>
<dbReference type="Proteomes" id="UP000046393">
    <property type="component" value="Unplaced"/>
</dbReference>
<dbReference type="WBParaSite" id="SMUV_0000524301-mRNA-1">
    <property type="protein sequence ID" value="SMUV_0000524301-mRNA-1"/>
    <property type="gene ID" value="SMUV_0000524301"/>
</dbReference>
<sequence length="226" mass="25584">MTKLGHTVEERCKSSHEKKYDRKLGIGRRRRRRRQRKKRKLGTNFELIGRKEAETRSEHHRVYFGEVRICVKDDKVHTLAWNSLYPGIQAGYIAALISVSKIQSCIAINFISVSFIVAKRVVPGAEEEDEGRSFFDVAAAAAARAARADAADLQPSSNILKMASGVTKLNSAKCKREYLKYRCEEEYRNRKYVTENIVTGSELGVSVSLEKCFIVISANEKNLGRI</sequence>
<dbReference type="AlphaFoldDB" id="A0A0N5AL46"/>
<proteinExistence type="predicted"/>
<evidence type="ECO:0000313" key="1">
    <source>
        <dbReference type="Proteomes" id="UP000046393"/>
    </source>
</evidence>
<reference evidence="2" key="1">
    <citation type="submission" date="2017-02" db="UniProtKB">
        <authorList>
            <consortium name="WormBaseParasite"/>
        </authorList>
    </citation>
    <scope>IDENTIFICATION</scope>
</reference>
<organism evidence="1 2">
    <name type="scientific">Syphacia muris</name>
    <dbReference type="NCBI Taxonomy" id="451379"/>
    <lineage>
        <taxon>Eukaryota</taxon>
        <taxon>Metazoa</taxon>
        <taxon>Ecdysozoa</taxon>
        <taxon>Nematoda</taxon>
        <taxon>Chromadorea</taxon>
        <taxon>Rhabditida</taxon>
        <taxon>Spirurina</taxon>
        <taxon>Oxyuridomorpha</taxon>
        <taxon>Oxyuroidea</taxon>
        <taxon>Oxyuridae</taxon>
        <taxon>Syphacia</taxon>
    </lineage>
</organism>
<name>A0A0N5AL46_9BILA</name>